<evidence type="ECO:0000256" key="17">
    <source>
        <dbReference type="SAM" id="MobiDB-lite"/>
    </source>
</evidence>
<dbReference type="InterPro" id="IPR018982">
    <property type="entry name" value="RQC_domain"/>
</dbReference>
<dbReference type="InterPro" id="IPR011545">
    <property type="entry name" value="DEAD/DEAH_box_helicase_dom"/>
</dbReference>
<dbReference type="Gene3D" id="3.40.50.300">
    <property type="entry name" value="P-loop containing nucleotide triphosphate hydrolases"/>
    <property type="match status" value="2"/>
</dbReference>
<dbReference type="SMART" id="SM00341">
    <property type="entry name" value="HRDC"/>
    <property type="match status" value="1"/>
</dbReference>
<gene>
    <name evidence="21" type="primary">recQ</name>
    <name evidence="21" type="ORF">ISU02_14865</name>
</gene>
<comment type="caution">
    <text evidence="21">The sequence shown here is derived from an EMBL/GenBank/DDBJ whole genome shotgun (WGS) entry which is preliminary data.</text>
</comment>
<dbReference type="InterPro" id="IPR006293">
    <property type="entry name" value="DNA_helicase_ATP-dep_RecQ_bac"/>
</dbReference>
<dbReference type="Pfam" id="PF00570">
    <property type="entry name" value="HRDC"/>
    <property type="match status" value="1"/>
</dbReference>
<dbReference type="SMART" id="SM00490">
    <property type="entry name" value="HELICc"/>
    <property type="match status" value="1"/>
</dbReference>
<keyword evidence="22" id="KW-1185">Reference proteome</keyword>
<organism evidence="21 22">
    <name type="scientific">Fusibacter ferrireducens</name>
    <dbReference type="NCBI Taxonomy" id="2785058"/>
    <lineage>
        <taxon>Bacteria</taxon>
        <taxon>Bacillati</taxon>
        <taxon>Bacillota</taxon>
        <taxon>Clostridia</taxon>
        <taxon>Eubacteriales</taxon>
        <taxon>Eubacteriales Family XII. Incertae Sedis</taxon>
        <taxon>Fusibacter</taxon>
    </lineage>
</organism>
<dbReference type="SMART" id="SM00487">
    <property type="entry name" value="DEXDc"/>
    <property type="match status" value="1"/>
</dbReference>
<evidence type="ECO:0000313" key="21">
    <source>
        <dbReference type="EMBL" id="MBF4694389.1"/>
    </source>
</evidence>
<keyword evidence="9" id="KW-0862">Zinc</keyword>
<dbReference type="NCBIfam" id="TIGR00614">
    <property type="entry name" value="recQ_fam"/>
    <property type="match status" value="1"/>
</dbReference>
<accession>A0ABR9ZVA9</accession>
<dbReference type="PANTHER" id="PTHR13710">
    <property type="entry name" value="DNA HELICASE RECQ FAMILY MEMBER"/>
    <property type="match status" value="1"/>
</dbReference>
<evidence type="ECO:0000259" key="20">
    <source>
        <dbReference type="PROSITE" id="PS51194"/>
    </source>
</evidence>
<dbReference type="InterPro" id="IPR010997">
    <property type="entry name" value="HRDC-like_sf"/>
</dbReference>
<dbReference type="RefSeq" id="WP_194702632.1">
    <property type="nucleotide sequence ID" value="NZ_JADKNH010000009.1"/>
</dbReference>
<dbReference type="PROSITE" id="PS51194">
    <property type="entry name" value="HELICASE_CTER"/>
    <property type="match status" value="1"/>
</dbReference>
<evidence type="ECO:0000256" key="1">
    <source>
        <dbReference type="ARBA" id="ARBA00001946"/>
    </source>
</evidence>
<dbReference type="InterPro" id="IPR036390">
    <property type="entry name" value="WH_DNA-bd_sf"/>
</dbReference>
<comment type="similarity">
    <text evidence="3">Belongs to the helicase family. RecQ subfamily.</text>
</comment>
<evidence type="ECO:0000256" key="4">
    <source>
        <dbReference type="ARBA" id="ARBA00022723"/>
    </source>
</evidence>
<dbReference type="InterPro" id="IPR001650">
    <property type="entry name" value="Helicase_C-like"/>
</dbReference>
<keyword evidence="11" id="KW-0238">DNA-binding</keyword>
<sequence length="601" mass="68243">MHTILKKYFGYDAYREGQESIIEQIVSGQDALIIMPTGGGKSICYQVPAMMLEGVTVVISPLIALMKDQVEALLQNGIPATFLNSSITAQEMRTRLEGISQGEYKLVYIAPEALMTSQFTRLSRHLNIQLVAVDEAHCISQWGHDFRPSYKNISEWIDQLGKRPIIAAFTATATKEVREDILELLKLRDPFVKISGVKRENLIYKVIRPTKKYDYLKEWFEKVPKEHTGIIYCATRKTVESLTDKLKKEGYSVAAYHAGMSTEARNKTQDAFMLDKKQIIVATNAFGMGIDKPDVRFVIHYNMPKNMEAYYQEAGRAGRDGEESECLLMYDASDIVKQKLLIAQGTNDPIRYRMMLSNLQALVQYCHTSACLNGEIMRYFGEPDPETQCGYCGNCLDTSELIDETLTSQKLLSCVYRVGQRYGMNLVIDVLRGSKAQRIIDWKLNEVSTYGILKEKSVQELKDLTMFLIAEGYLSITTDEFPVLKLNALSQEILKGQRTVMMKQSQRHVSSSKSKKTKSKKAKGHTGSNPELYNALVDLRRTLAEEKRVPLYIIFSNAVIEDIAEYTPKTKAEFIEIKGIGEKKYDLYGERFMEIVRAMTS</sequence>
<dbReference type="InterPro" id="IPR004589">
    <property type="entry name" value="DNA_helicase_ATP-dep_RecQ"/>
</dbReference>
<evidence type="ECO:0000256" key="13">
    <source>
        <dbReference type="ARBA" id="ARBA00023204"/>
    </source>
</evidence>
<feature type="domain" description="Helicase ATP-binding" evidence="19">
    <location>
        <begin position="22"/>
        <end position="191"/>
    </location>
</feature>
<keyword evidence="6" id="KW-0227">DNA damage</keyword>
<evidence type="ECO:0000256" key="11">
    <source>
        <dbReference type="ARBA" id="ARBA00023125"/>
    </source>
</evidence>
<dbReference type="CDD" id="cd17920">
    <property type="entry name" value="DEXHc_RecQ"/>
    <property type="match status" value="1"/>
</dbReference>
<comment type="cofactor">
    <cofactor evidence="2">
        <name>Zn(2+)</name>
        <dbReference type="ChEBI" id="CHEBI:29105"/>
    </cofactor>
</comment>
<evidence type="ECO:0000256" key="8">
    <source>
        <dbReference type="ARBA" id="ARBA00022806"/>
    </source>
</evidence>
<evidence type="ECO:0000256" key="5">
    <source>
        <dbReference type="ARBA" id="ARBA00022741"/>
    </source>
</evidence>
<dbReference type="InterPro" id="IPR002121">
    <property type="entry name" value="HRDC_dom"/>
</dbReference>
<dbReference type="CDD" id="cd18794">
    <property type="entry name" value="SF2_C_RecQ"/>
    <property type="match status" value="1"/>
</dbReference>
<evidence type="ECO:0000259" key="18">
    <source>
        <dbReference type="PROSITE" id="PS50967"/>
    </source>
</evidence>
<dbReference type="Pfam" id="PF09382">
    <property type="entry name" value="RQC"/>
    <property type="match status" value="1"/>
</dbReference>
<keyword evidence="8 21" id="KW-0347">Helicase</keyword>
<evidence type="ECO:0000256" key="15">
    <source>
        <dbReference type="ARBA" id="ARBA00034617"/>
    </source>
</evidence>
<dbReference type="InterPro" id="IPR032284">
    <property type="entry name" value="RecQ_Zn-bd"/>
</dbReference>
<evidence type="ECO:0000259" key="19">
    <source>
        <dbReference type="PROSITE" id="PS51192"/>
    </source>
</evidence>
<evidence type="ECO:0000256" key="3">
    <source>
        <dbReference type="ARBA" id="ARBA00005446"/>
    </source>
</evidence>
<dbReference type="NCBIfam" id="TIGR01389">
    <property type="entry name" value="recQ"/>
    <property type="match status" value="1"/>
</dbReference>
<dbReference type="InterPro" id="IPR036388">
    <property type="entry name" value="WH-like_DNA-bd_sf"/>
</dbReference>
<dbReference type="EMBL" id="JADKNH010000009">
    <property type="protein sequence ID" value="MBF4694389.1"/>
    <property type="molecule type" value="Genomic_DNA"/>
</dbReference>
<dbReference type="Pfam" id="PF00271">
    <property type="entry name" value="Helicase_C"/>
    <property type="match status" value="1"/>
</dbReference>
<dbReference type="SUPFAM" id="SSF47819">
    <property type="entry name" value="HRDC-like"/>
    <property type="match status" value="1"/>
</dbReference>
<feature type="domain" description="Helicase C-terminal" evidence="20">
    <location>
        <begin position="215"/>
        <end position="363"/>
    </location>
</feature>
<dbReference type="SMART" id="SM00956">
    <property type="entry name" value="RQC"/>
    <property type="match status" value="1"/>
</dbReference>
<keyword evidence="14" id="KW-0413">Isomerase</keyword>
<dbReference type="InterPro" id="IPR014001">
    <property type="entry name" value="Helicase_ATP-bd"/>
</dbReference>
<keyword evidence="13" id="KW-0234">DNA repair</keyword>
<name>A0ABR9ZVA9_9FIRM</name>
<keyword evidence="5" id="KW-0547">Nucleotide-binding</keyword>
<dbReference type="InterPro" id="IPR027417">
    <property type="entry name" value="P-loop_NTPase"/>
</dbReference>
<reference evidence="21 22" key="1">
    <citation type="submission" date="2020-11" db="EMBL/GenBank/DDBJ databases">
        <title>Fusibacter basophilias sp. nov.</title>
        <authorList>
            <person name="Qiu D."/>
        </authorList>
    </citation>
    <scope>NUCLEOTIDE SEQUENCE [LARGE SCALE GENOMIC DNA]</scope>
    <source>
        <strain evidence="21 22">Q10-2</strain>
    </source>
</reference>
<evidence type="ECO:0000256" key="10">
    <source>
        <dbReference type="ARBA" id="ARBA00022840"/>
    </source>
</evidence>
<evidence type="ECO:0000256" key="16">
    <source>
        <dbReference type="NCBIfam" id="TIGR01389"/>
    </source>
</evidence>
<evidence type="ECO:0000256" key="9">
    <source>
        <dbReference type="ARBA" id="ARBA00022833"/>
    </source>
</evidence>
<evidence type="ECO:0000256" key="7">
    <source>
        <dbReference type="ARBA" id="ARBA00022801"/>
    </source>
</evidence>
<dbReference type="SUPFAM" id="SSF46785">
    <property type="entry name" value="Winged helix' DNA-binding domain"/>
    <property type="match status" value="1"/>
</dbReference>
<dbReference type="Proteomes" id="UP000614200">
    <property type="component" value="Unassembled WGS sequence"/>
</dbReference>
<proteinExistence type="inferred from homology"/>
<keyword evidence="4" id="KW-0479">Metal-binding</keyword>
<dbReference type="InterPro" id="IPR044876">
    <property type="entry name" value="HRDC_dom_sf"/>
</dbReference>
<dbReference type="Gene3D" id="1.10.150.80">
    <property type="entry name" value="HRDC domain"/>
    <property type="match status" value="1"/>
</dbReference>
<feature type="compositionally biased region" description="Basic residues" evidence="17">
    <location>
        <begin position="513"/>
        <end position="524"/>
    </location>
</feature>
<keyword evidence="7 21" id="KW-0378">Hydrolase</keyword>
<dbReference type="SUPFAM" id="SSF52540">
    <property type="entry name" value="P-loop containing nucleoside triphosphate hydrolases"/>
    <property type="match status" value="1"/>
</dbReference>
<dbReference type="Pfam" id="PF00270">
    <property type="entry name" value="DEAD"/>
    <property type="match status" value="1"/>
</dbReference>
<comment type="catalytic activity">
    <reaction evidence="15">
        <text>Couples ATP hydrolysis with the unwinding of duplex DNA by translocating in the 3'-5' direction.</text>
        <dbReference type="EC" id="5.6.2.4"/>
    </reaction>
</comment>
<evidence type="ECO:0000256" key="14">
    <source>
        <dbReference type="ARBA" id="ARBA00023235"/>
    </source>
</evidence>
<comment type="cofactor">
    <cofactor evidence="1">
        <name>Mg(2+)</name>
        <dbReference type="ChEBI" id="CHEBI:18420"/>
    </cofactor>
</comment>
<dbReference type="GO" id="GO:0003678">
    <property type="term" value="F:DNA helicase activity"/>
    <property type="evidence" value="ECO:0007669"/>
    <property type="project" value="UniProtKB-EC"/>
</dbReference>
<dbReference type="PROSITE" id="PS51192">
    <property type="entry name" value="HELICASE_ATP_BIND_1"/>
    <property type="match status" value="1"/>
</dbReference>
<dbReference type="EC" id="5.6.2.4" evidence="16"/>
<feature type="region of interest" description="Disordered" evidence="17">
    <location>
        <begin position="502"/>
        <end position="529"/>
    </location>
</feature>
<dbReference type="PANTHER" id="PTHR13710:SF105">
    <property type="entry name" value="ATP-DEPENDENT DNA HELICASE Q1"/>
    <property type="match status" value="1"/>
</dbReference>
<protein>
    <recommendedName>
        <fullName evidence="16">DNA helicase RecQ</fullName>
        <ecNumber evidence="16">5.6.2.4</ecNumber>
    </recommendedName>
</protein>
<evidence type="ECO:0000313" key="22">
    <source>
        <dbReference type="Proteomes" id="UP000614200"/>
    </source>
</evidence>
<keyword evidence="12" id="KW-0233">DNA recombination</keyword>
<feature type="domain" description="HRDC" evidence="18">
    <location>
        <begin position="526"/>
        <end position="601"/>
    </location>
</feature>
<dbReference type="PROSITE" id="PS50967">
    <property type="entry name" value="HRDC"/>
    <property type="match status" value="1"/>
</dbReference>
<dbReference type="Gene3D" id="1.10.10.10">
    <property type="entry name" value="Winged helix-like DNA-binding domain superfamily/Winged helix DNA-binding domain"/>
    <property type="match status" value="1"/>
</dbReference>
<evidence type="ECO:0000256" key="2">
    <source>
        <dbReference type="ARBA" id="ARBA00001947"/>
    </source>
</evidence>
<evidence type="ECO:0000256" key="6">
    <source>
        <dbReference type="ARBA" id="ARBA00022763"/>
    </source>
</evidence>
<dbReference type="Pfam" id="PF16124">
    <property type="entry name" value="RecQ_Zn_bind"/>
    <property type="match status" value="1"/>
</dbReference>
<keyword evidence="10" id="KW-0067">ATP-binding</keyword>
<evidence type="ECO:0000256" key="12">
    <source>
        <dbReference type="ARBA" id="ARBA00023172"/>
    </source>
</evidence>
<dbReference type="GO" id="GO:0016787">
    <property type="term" value="F:hydrolase activity"/>
    <property type="evidence" value="ECO:0007669"/>
    <property type="project" value="UniProtKB-KW"/>
</dbReference>